<comment type="caution">
    <text evidence="2">The sequence shown here is derived from an EMBL/GenBank/DDBJ whole genome shotgun (WGS) entry which is preliminary data.</text>
</comment>
<evidence type="ECO:0000313" key="3">
    <source>
        <dbReference type="Proteomes" id="UP000186955"/>
    </source>
</evidence>
<reference evidence="2 3" key="1">
    <citation type="submission" date="2016-10" db="EMBL/GenBank/DDBJ databases">
        <title>Genome sequence of the ascomycete fungus Penicillium subrubescens.</title>
        <authorList>
            <person name="De Vries R.P."/>
            <person name="Peng M."/>
            <person name="Dilokpimol A."/>
            <person name="Hilden K."/>
            <person name="Makela M.R."/>
            <person name="Grigoriev I."/>
            <person name="Riley R."/>
            <person name="Granchi Z."/>
        </authorList>
    </citation>
    <scope>NUCLEOTIDE SEQUENCE [LARGE SCALE GENOMIC DNA]</scope>
    <source>
        <strain evidence="2 3">CBS 132785</strain>
    </source>
</reference>
<gene>
    <name evidence="2" type="ORF">PENSUB_10667</name>
</gene>
<dbReference type="Proteomes" id="UP000186955">
    <property type="component" value="Unassembled WGS sequence"/>
</dbReference>
<keyword evidence="3" id="KW-1185">Reference proteome</keyword>
<feature type="region of interest" description="Disordered" evidence="1">
    <location>
        <begin position="188"/>
        <end position="240"/>
    </location>
</feature>
<dbReference type="EMBL" id="MNBE01000698">
    <property type="protein sequence ID" value="OKO96492.1"/>
    <property type="molecule type" value="Genomic_DNA"/>
</dbReference>
<protein>
    <submittedName>
        <fullName evidence="2">Uncharacterized protein</fullName>
    </submittedName>
</protein>
<evidence type="ECO:0000313" key="2">
    <source>
        <dbReference type="EMBL" id="OKO96492.1"/>
    </source>
</evidence>
<feature type="compositionally biased region" description="Basic and acidic residues" evidence="1">
    <location>
        <begin position="209"/>
        <end position="221"/>
    </location>
</feature>
<sequence length="240" mass="26715">MKLTQPSPPQQSSTYGGDKKKKGFCDIEKGQDWMSNYYRRKQYHKEGCGLTCECISEETGKPGLKKQKEEGDKPKDPEVKCVNTAYSKAVSVDVSLMRMLANKFCSGDKNKKRSQDLTAKDVSSSAYKYYKFHFELDPGKNSKFDCNAVFKSITGKCQGYDSHSIQSQGGAKIDDCGASFSYKITVPDKPKPKPDTVTQHGLQPRKCHTKDQFGSHGDVRGGELSMPRLDVLGSPMTRPN</sequence>
<proteinExistence type="predicted"/>
<accession>A0A1Q5T8D5</accession>
<dbReference type="STRING" id="1316194.A0A1Q5T8D5"/>
<evidence type="ECO:0000256" key="1">
    <source>
        <dbReference type="SAM" id="MobiDB-lite"/>
    </source>
</evidence>
<organism evidence="2 3">
    <name type="scientific">Penicillium subrubescens</name>
    <dbReference type="NCBI Taxonomy" id="1316194"/>
    <lineage>
        <taxon>Eukaryota</taxon>
        <taxon>Fungi</taxon>
        <taxon>Dikarya</taxon>
        <taxon>Ascomycota</taxon>
        <taxon>Pezizomycotina</taxon>
        <taxon>Eurotiomycetes</taxon>
        <taxon>Eurotiomycetidae</taxon>
        <taxon>Eurotiales</taxon>
        <taxon>Aspergillaceae</taxon>
        <taxon>Penicillium</taxon>
    </lineage>
</organism>
<feature type="region of interest" description="Disordered" evidence="1">
    <location>
        <begin position="1"/>
        <end position="24"/>
    </location>
</feature>
<dbReference type="AlphaFoldDB" id="A0A1Q5T8D5"/>
<name>A0A1Q5T8D5_9EURO</name>